<accession>A0AA36DX81</accession>
<dbReference type="PANTHER" id="PTHR47324">
    <property type="entry name" value="PROTEIN IRG-7-RELATED"/>
    <property type="match status" value="1"/>
</dbReference>
<evidence type="ECO:0000313" key="1">
    <source>
        <dbReference type="EMBL" id="CAJ0593794.1"/>
    </source>
</evidence>
<reference evidence="1" key="1">
    <citation type="submission" date="2023-07" db="EMBL/GenBank/DDBJ databases">
        <authorList>
            <consortium name="CYATHOMIX"/>
        </authorList>
    </citation>
    <scope>NUCLEOTIDE SEQUENCE</scope>
    <source>
        <strain evidence="1">N/A</strain>
    </source>
</reference>
<dbReference type="EMBL" id="CATQJL010000112">
    <property type="protein sequence ID" value="CAJ0593794.1"/>
    <property type="molecule type" value="Genomic_DNA"/>
</dbReference>
<dbReference type="AlphaFoldDB" id="A0AA36DX81"/>
<dbReference type="InterPro" id="IPR053295">
    <property type="entry name" value="Innate_immunity_reg"/>
</dbReference>
<proteinExistence type="predicted"/>
<organism evidence="1 2">
    <name type="scientific">Cylicocyclus nassatus</name>
    <name type="common">Nematode worm</name>
    <dbReference type="NCBI Taxonomy" id="53992"/>
    <lineage>
        <taxon>Eukaryota</taxon>
        <taxon>Metazoa</taxon>
        <taxon>Ecdysozoa</taxon>
        <taxon>Nematoda</taxon>
        <taxon>Chromadorea</taxon>
        <taxon>Rhabditida</taxon>
        <taxon>Rhabditina</taxon>
        <taxon>Rhabditomorpha</taxon>
        <taxon>Strongyloidea</taxon>
        <taxon>Strongylidae</taxon>
        <taxon>Cylicocyclus</taxon>
    </lineage>
</organism>
<evidence type="ECO:0000313" key="2">
    <source>
        <dbReference type="Proteomes" id="UP001176961"/>
    </source>
</evidence>
<protein>
    <submittedName>
        <fullName evidence="1">Uncharacterized protein</fullName>
    </submittedName>
</protein>
<keyword evidence="2" id="KW-1185">Reference proteome</keyword>
<comment type="caution">
    <text evidence="1">The sequence shown here is derived from an EMBL/GenBank/DDBJ whole genome shotgun (WGS) entry which is preliminary data.</text>
</comment>
<sequence length="461" mass="50630">MQQDFASFRASLANMVNGMEGSSNHITSFVFWGFVLTDSNIPTYYVAHGTQVSDLDSIFDVLTFSDAAPNQPFLSAVIQAQQFYGDARAFSNRAFSNILVFTDSGASDATVNNNLFSANTPEQLLITQTNTWHNKLTFILTQNPKKPMSTSANSFDVYRRLAVATHGDLLVIDKSDVSNVMENVLNTYHKMENLVVRYGFNCNDIKIDLTGDNDSTKKLRVLLTVDKNDRNPARFDEPYVTDMYRNQLKIASYGQYYAFYEIPAANAAGSIRVISPTAGLTCSLRVFLNTNNAVLLSYMNNRQIDIGSPIMYQGIPQVASGLPLGYSGFDLTQIQRLDPRSGNPLASAVRGFKRAGVATYAYEFDDLPNCTAGPFVQQVQLTSGDDFITRVLPGYCALPGPHLMQSQTLKSSAASVKGSSGSGLLSMRFCTGTPTPVAPVIRGTHDFLARAILDPLDPFRY</sequence>
<dbReference type="PANTHER" id="PTHR47324:SF3">
    <property type="entry name" value="EGF-LIKE DOMAIN-CONTAINING PROTEIN"/>
    <property type="match status" value="1"/>
</dbReference>
<name>A0AA36DX81_CYLNA</name>
<dbReference type="Proteomes" id="UP001176961">
    <property type="component" value="Unassembled WGS sequence"/>
</dbReference>
<gene>
    <name evidence="1" type="ORF">CYNAS_LOCUS5777</name>
</gene>